<protein>
    <recommendedName>
        <fullName evidence="2">TIR domain-containing protein</fullName>
    </recommendedName>
</protein>
<dbReference type="AlphaFoldDB" id="A0A5Q4YXV5"/>
<dbReference type="InterPro" id="IPR035897">
    <property type="entry name" value="Toll_tir_struct_dom_sf"/>
</dbReference>
<gene>
    <name evidence="1" type="ORF">AW0309160_01399</name>
</gene>
<evidence type="ECO:0000313" key="1">
    <source>
        <dbReference type="EMBL" id="VVV04016.1"/>
    </source>
</evidence>
<name>A0A5Q4YXV5_9GAMM</name>
<evidence type="ECO:0008006" key="2">
    <source>
        <dbReference type="Google" id="ProtNLM"/>
    </source>
</evidence>
<dbReference type="SUPFAM" id="SSF52200">
    <property type="entry name" value="Toll/Interleukin receptor TIR domain"/>
    <property type="match status" value="1"/>
</dbReference>
<reference evidence="1" key="1">
    <citation type="submission" date="2019-09" db="EMBL/GenBank/DDBJ databases">
        <authorList>
            <person name="Hjerde E."/>
        </authorList>
    </citation>
    <scope>NUCLEOTIDE SEQUENCE</scope>
    <source>
        <strain evidence="1">06/09/160</strain>
    </source>
</reference>
<proteinExistence type="predicted"/>
<dbReference type="EMBL" id="LR721750">
    <property type="protein sequence ID" value="VVV04016.1"/>
    <property type="molecule type" value="Genomic_DNA"/>
</dbReference>
<accession>A0A5Q4YXV5</accession>
<dbReference type="Gene3D" id="3.40.50.10140">
    <property type="entry name" value="Toll/interleukin-1 receptor homology (TIR) domain"/>
    <property type="match status" value="1"/>
</dbReference>
<organism evidence="1">
    <name type="scientific">Aliivibrio wodanis</name>
    <dbReference type="NCBI Taxonomy" id="80852"/>
    <lineage>
        <taxon>Bacteria</taxon>
        <taxon>Pseudomonadati</taxon>
        <taxon>Pseudomonadota</taxon>
        <taxon>Gammaproteobacteria</taxon>
        <taxon>Vibrionales</taxon>
        <taxon>Vibrionaceae</taxon>
        <taxon>Aliivibrio</taxon>
    </lineage>
</organism>
<sequence>MYVGYELILENIDLLENDSKYTNNLNQESDSIVEKFNEVLLSDGKIDASKVIDEWFPNGEYHIFISHSHKDRKIAEHLANWLYEKFNLTSFLDSHVWGYANNLLKELNDKYAKSGDELYAYEPAISNAAHVYLMLSTALTEAIDKSECLFFINSPNTLQDLHIEGGEVESRTASPWIMHELKTSSMLRKEHREMKGGFSMESAGNESVQKSAEFSFNVPTEHLVKIDETVLSQWVNDCEPDLVTHSNFGLRWLRMENKKEFEALDILYTLTLNNKESHYEPES</sequence>